<organism evidence="1 2">
    <name type="scientific">Thalassorhabdomicrobium marinisediminis</name>
    <dbReference type="NCBI Taxonomy" id="2170577"/>
    <lineage>
        <taxon>Bacteria</taxon>
        <taxon>Pseudomonadati</taxon>
        <taxon>Pseudomonadota</taxon>
        <taxon>Alphaproteobacteria</taxon>
        <taxon>Rhodobacterales</taxon>
        <taxon>Paracoccaceae</taxon>
        <taxon>Thalassorhabdomicrobium</taxon>
    </lineage>
</organism>
<comment type="caution">
    <text evidence="1">The sequence shown here is derived from an EMBL/GenBank/DDBJ whole genome shotgun (WGS) entry which is preliminary data.</text>
</comment>
<accession>A0A2T7G1G4</accession>
<dbReference type="Gene3D" id="3.40.50.300">
    <property type="entry name" value="P-loop containing nucleotide triphosphate hydrolases"/>
    <property type="match status" value="1"/>
</dbReference>
<keyword evidence="1" id="KW-0808">Transferase</keyword>
<dbReference type="RefSeq" id="WP_108639403.1">
    <property type="nucleotide sequence ID" value="NZ_QCYG01000001.1"/>
</dbReference>
<name>A0A2T7G1G4_9RHOB</name>
<keyword evidence="1" id="KW-0418">Kinase</keyword>
<dbReference type="InterPro" id="IPR027417">
    <property type="entry name" value="P-loop_NTPase"/>
</dbReference>
<dbReference type="EMBL" id="QCYG01000001">
    <property type="protein sequence ID" value="PVA08249.1"/>
    <property type="molecule type" value="Genomic_DNA"/>
</dbReference>
<dbReference type="GO" id="GO:0016301">
    <property type="term" value="F:kinase activity"/>
    <property type="evidence" value="ECO:0007669"/>
    <property type="project" value="UniProtKB-KW"/>
</dbReference>
<dbReference type="OrthoDB" id="7687351at2"/>
<keyword evidence="2" id="KW-1185">Reference proteome</keyword>
<dbReference type="Proteomes" id="UP000244817">
    <property type="component" value="Unassembled WGS sequence"/>
</dbReference>
<evidence type="ECO:0000313" key="2">
    <source>
        <dbReference type="Proteomes" id="UP000244817"/>
    </source>
</evidence>
<dbReference type="SUPFAM" id="SSF52540">
    <property type="entry name" value="P-loop containing nucleoside triphosphate hydrolases"/>
    <property type="match status" value="1"/>
</dbReference>
<proteinExistence type="predicted"/>
<protein>
    <submittedName>
        <fullName evidence="1">Gamma-glutamyl kinase</fullName>
    </submittedName>
</protein>
<gene>
    <name evidence="1" type="ORF">DC363_01795</name>
</gene>
<reference evidence="1 2" key="1">
    <citation type="submission" date="2018-04" db="EMBL/GenBank/DDBJ databases">
        <title>Pelagivirga bohaiensis gen. nov., sp. nov., a bacterium isolated from the Bohai Sea.</title>
        <authorList>
            <person name="Ji X."/>
        </authorList>
    </citation>
    <scope>NUCLEOTIDE SEQUENCE [LARGE SCALE GENOMIC DNA]</scope>
    <source>
        <strain evidence="1 2">BH-SD16</strain>
    </source>
</reference>
<evidence type="ECO:0000313" key="1">
    <source>
        <dbReference type="EMBL" id="PVA08249.1"/>
    </source>
</evidence>
<sequence length="198" mass="22503">MLVFAKEKLVFLALPKTGTTALEAALEPMAAMVLRYSPNLKHTPGYRYDKYLKTYLGKCGVKEPETVCVLRHPVDWLGSWYRYRSRPEKQGAANSTEAMSFDAFVADYASDDPGPAARVGYPPRFIRDNDGRVMVDHLFQYEQMDLLVAFLGQRLDKIINLPTRNVSPAADLTLSAATRARLERKHAQMFEDWEAARR</sequence>
<dbReference type="AlphaFoldDB" id="A0A2T7G1G4"/>